<dbReference type="InterPro" id="IPR041127">
    <property type="entry name" value="PET_hydrolase/cutinase-like"/>
</dbReference>
<feature type="transmembrane region" description="Helical" evidence="2">
    <location>
        <begin position="367"/>
        <end position="389"/>
    </location>
</feature>
<dbReference type="Gene3D" id="3.40.50.1820">
    <property type="entry name" value="alpha/beta hydrolase"/>
    <property type="match status" value="1"/>
</dbReference>
<dbReference type="Pfam" id="PF12740">
    <property type="entry name" value="PETase"/>
    <property type="match status" value="1"/>
</dbReference>
<sequence length="593" mass="65554">MRKKIKWVAISLVVVLIGVILSTLIGTNFGKTKIEHLQLVDKAGYRVSANLYIPKTATSTNPAPAMIVVPGGDDAADSMSPWADELSRRGYVVVTVDYSGEGDTEVNPNEQYFSAANGAMELDTAYDYISNLAFVDKNQIGVGGHSMGSMYSFRLALVRHVKFVVSDVIYNDKLPDYNFNFIQICATHDEGILGRVSKIEDLYTDKFLCSLFGTDNITPNKVYGSWQDSNARVLYTVNQTHPDDMVRGQFIEKMLSSVMKSADAPTPINPDNHIYAWKIVGMIIAVIGMGMFLFSLAGALLETAEFGKLKLSNNKQIAGLAYKSKAWWIYAVILSLVPVITFFPGTAVGNSMTSNNLFKLGTTPNGFMVWSLFSAVLMLALFFVFHFTVGKKQGGNLSTYGFGTIENKNKITLAYIGRSALFAVILYASAYFLMYLIYNYAKTDLHIWTVDMRPLALQRIETFPWYYLGLLPYFVTSLLAGKALSFGNEDDSKGKSLCKSVIFGTVIGMIALVALYIVHEVYLRNGTSGAFYKGHFANFYMTSLECMIPEFGFASALALYINKKTKNNFAGIFIGVALVTFFIITSNALSMII</sequence>
<feature type="transmembrane region" description="Helical" evidence="2">
    <location>
        <begin position="497"/>
        <end position="519"/>
    </location>
</feature>
<feature type="transmembrane region" description="Helical" evidence="2">
    <location>
        <begin position="7"/>
        <end position="29"/>
    </location>
</feature>
<dbReference type="GO" id="GO:0016787">
    <property type="term" value="F:hydrolase activity"/>
    <property type="evidence" value="ECO:0007669"/>
    <property type="project" value="UniProtKB-KW"/>
</dbReference>
<keyword evidence="2" id="KW-1133">Transmembrane helix</keyword>
<keyword evidence="5" id="KW-1185">Reference proteome</keyword>
<evidence type="ECO:0000259" key="3">
    <source>
        <dbReference type="Pfam" id="PF12740"/>
    </source>
</evidence>
<evidence type="ECO:0000313" key="5">
    <source>
        <dbReference type="Proteomes" id="UP000719942"/>
    </source>
</evidence>
<feature type="domain" description="PET hydrolase/cutinase-like" evidence="3">
    <location>
        <begin position="29"/>
        <end position="156"/>
    </location>
</feature>
<feature type="transmembrane region" description="Helical" evidence="2">
    <location>
        <begin position="539"/>
        <end position="561"/>
    </location>
</feature>
<keyword evidence="2" id="KW-0812">Transmembrane</keyword>
<name>A0ABS7DKN4_9FIRM</name>
<dbReference type="PANTHER" id="PTHR22946:SF9">
    <property type="entry name" value="POLYKETIDE TRANSFERASE AF380"/>
    <property type="match status" value="1"/>
</dbReference>
<keyword evidence="1 4" id="KW-0378">Hydrolase</keyword>
<dbReference type="PANTHER" id="PTHR22946">
    <property type="entry name" value="DIENELACTONE HYDROLASE DOMAIN-CONTAINING PROTEIN-RELATED"/>
    <property type="match status" value="1"/>
</dbReference>
<keyword evidence="2" id="KW-0472">Membrane</keyword>
<dbReference type="EMBL" id="JAGFNZ010000001">
    <property type="protein sequence ID" value="MBW7571869.1"/>
    <property type="molecule type" value="Genomic_DNA"/>
</dbReference>
<feature type="transmembrane region" description="Helical" evidence="2">
    <location>
        <begin position="327"/>
        <end position="347"/>
    </location>
</feature>
<dbReference type="InterPro" id="IPR050261">
    <property type="entry name" value="FrsA_esterase"/>
</dbReference>
<dbReference type="InterPro" id="IPR029058">
    <property type="entry name" value="AB_hydrolase_fold"/>
</dbReference>
<proteinExistence type="predicted"/>
<dbReference type="SUPFAM" id="SSF53474">
    <property type="entry name" value="alpha/beta-Hydrolases"/>
    <property type="match status" value="1"/>
</dbReference>
<evidence type="ECO:0000256" key="1">
    <source>
        <dbReference type="ARBA" id="ARBA00022801"/>
    </source>
</evidence>
<feature type="transmembrane region" description="Helical" evidence="2">
    <location>
        <begin position="275"/>
        <end position="301"/>
    </location>
</feature>
<reference evidence="4 5" key="1">
    <citation type="submission" date="2021-03" db="EMBL/GenBank/DDBJ databases">
        <title>Caproiciproducens sp. nov. isolated from feces of cow.</title>
        <authorList>
            <person name="Choi J.-Y."/>
        </authorList>
    </citation>
    <scope>NUCLEOTIDE SEQUENCE [LARGE SCALE GENOMIC DNA]</scope>
    <source>
        <strain evidence="4 5">AGMB10547</strain>
    </source>
</reference>
<protein>
    <submittedName>
        <fullName evidence="4">Alpha/beta fold hydrolase</fullName>
    </submittedName>
</protein>
<feature type="transmembrane region" description="Helical" evidence="2">
    <location>
        <begin position="568"/>
        <end position="592"/>
    </location>
</feature>
<gene>
    <name evidence="4" type="ORF">J5W02_03505</name>
</gene>
<feature type="transmembrane region" description="Helical" evidence="2">
    <location>
        <begin position="420"/>
        <end position="438"/>
    </location>
</feature>
<organism evidence="4 5">
    <name type="scientific">Caproiciproducens faecalis</name>
    <dbReference type="NCBI Taxonomy" id="2820301"/>
    <lineage>
        <taxon>Bacteria</taxon>
        <taxon>Bacillati</taxon>
        <taxon>Bacillota</taxon>
        <taxon>Clostridia</taxon>
        <taxon>Eubacteriales</taxon>
        <taxon>Acutalibacteraceae</taxon>
        <taxon>Caproiciproducens</taxon>
    </lineage>
</organism>
<accession>A0ABS7DKN4</accession>
<evidence type="ECO:0000313" key="4">
    <source>
        <dbReference type="EMBL" id="MBW7571869.1"/>
    </source>
</evidence>
<comment type="caution">
    <text evidence="4">The sequence shown here is derived from an EMBL/GenBank/DDBJ whole genome shotgun (WGS) entry which is preliminary data.</text>
</comment>
<feature type="transmembrane region" description="Helical" evidence="2">
    <location>
        <begin position="465"/>
        <end position="485"/>
    </location>
</feature>
<dbReference type="Proteomes" id="UP000719942">
    <property type="component" value="Unassembled WGS sequence"/>
</dbReference>
<evidence type="ECO:0000256" key="2">
    <source>
        <dbReference type="SAM" id="Phobius"/>
    </source>
</evidence>
<dbReference type="RefSeq" id="WP_219964249.1">
    <property type="nucleotide sequence ID" value="NZ_JAGFNZ010000001.1"/>
</dbReference>